<reference evidence="1" key="1">
    <citation type="journal article" date="2014" name="Front. Microbiol.">
        <title>High frequency of phylogenetically diverse reductive dehalogenase-homologous genes in deep subseafloor sedimentary metagenomes.</title>
        <authorList>
            <person name="Kawai M."/>
            <person name="Futagami T."/>
            <person name="Toyoda A."/>
            <person name="Takaki Y."/>
            <person name="Nishi S."/>
            <person name="Hori S."/>
            <person name="Arai W."/>
            <person name="Tsubouchi T."/>
            <person name="Morono Y."/>
            <person name="Uchiyama I."/>
            <person name="Ito T."/>
            <person name="Fujiyama A."/>
            <person name="Inagaki F."/>
            <person name="Takami H."/>
        </authorList>
    </citation>
    <scope>NUCLEOTIDE SEQUENCE</scope>
    <source>
        <strain evidence="1">Expedition CK06-06</strain>
    </source>
</reference>
<sequence length="234" mass="24994">CEEISEREGIPYRERRIVDISQNAMREHETAINETWEVDTFGYSDLALYIEVDGACVITLDAVSQVSGDFDDEHGVNSFITINETVATFPAAGSELIDLNVVLATKEALKFRYLRFKINAAVTMTFVMTGKLPNSSAVTITSLPSVSTATPTNVVVGAVSTAVLAANANRKFAVFVNDSDETIYLSLSGTAVMNEGIRLNASGGSYEINLTNLYLGVVTAICASGGKNLTVTSG</sequence>
<evidence type="ECO:0000313" key="1">
    <source>
        <dbReference type="EMBL" id="GAI73319.1"/>
    </source>
</evidence>
<protein>
    <submittedName>
        <fullName evidence="1">Uncharacterized protein</fullName>
    </submittedName>
</protein>
<accession>X1SZR8</accession>
<name>X1SZR8_9ZZZZ</name>
<comment type="caution">
    <text evidence="1">The sequence shown here is derived from an EMBL/GenBank/DDBJ whole genome shotgun (WGS) entry which is preliminary data.</text>
</comment>
<dbReference type="EMBL" id="BARW01011408">
    <property type="protein sequence ID" value="GAI73319.1"/>
    <property type="molecule type" value="Genomic_DNA"/>
</dbReference>
<gene>
    <name evidence="1" type="ORF">S12H4_22013</name>
</gene>
<organism evidence="1">
    <name type="scientific">marine sediment metagenome</name>
    <dbReference type="NCBI Taxonomy" id="412755"/>
    <lineage>
        <taxon>unclassified sequences</taxon>
        <taxon>metagenomes</taxon>
        <taxon>ecological metagenomes</taxon>
    </lineage>
</organism>
<proteinExistence type="predicted"/>
<feature type="non-terminal residue" evidence="1">
    <location>
        <position position="1"/>
    </location>
</feature>
<dbReference type="AlphaFoldDB" id="X1SZR8"/>